<reference evidence="1 2" key="1">
    <citation type="journal article" date="2021" name="Int. J. Syst. Evol. Microbiol.">
        <title>Halobaculum halophilum sp. nov. and Halobaculum salinum sp. nov., isolated from salt lake and saline soil.</title>
        <authorList>
            <person name="Cui H.L."/>
            <person name="Shi X.W."/>
            <person name="Yin X.M."/>
            <person name="Yang X.Y."/>
            <person name="Hou J."/>
            <person name="Zhu L."/>
        </authorList>
    </citation>
    <scope>NUCLEOTIDE SEQUENCE [LARGE SCALE GENOMIC DNA]</scope>
    <source>
        <strain evidence="1 2">NBRC 109044</strain>
    </source>
</reference>
<evidence type="ECO:0000313" key="1">
    <source>
        <dbReference type="EMBL" id="QZP36589.1"/>
    </source>
</evidence>
<evidence type="ECO:0000313" key="2">
    <source>
        <dbReference type="Proteomes" id="UP000826254"/>
    </source>
</evidence>
<dbReference type="KEGG" id="hmp:K6T50_09705"/>
<gene>
    <name evidence="1" type="ORF">K6T50_09705</name>
</gene>
<dbReference type="GeneID" id="67178417"/>
<dbReference type="RefSeq" id="WP_222606409.1">
    <property type="nucleotide sequence ID" value="NZ_CP081958.1"/>
</dbReference>
<dbReference type="EMBL" id="CP081958">
    <property type="protein sequence ID" value="QZP36589.1"/>
    <property type="molecule type" value="Genomic_DNA"/>
</dbReference>
<protein>
    <submittedName>
        <fullName evidence="1">Uncharacterized protein</fullName>
    </submittedName>
</protein>
<name>A0A8T8W9R2_9EURY</name>
<dbReference type="AlphaFoldDB" id="A0A8T8W9R2"/>
<accession>A0A8T8W9R2</accession>
<sequence>MVLDSGVKTHDRLHTDLTTAIERGLSPETWVSSSHEHVASESFIRRYTEFDSVEEFCVASSSAADTIGGVQRLSTDERNKFVVMDSEERFSEGNARSLACVGWQIAIGIDGYAIAASTDTEQRTFTPEAPPTMTQSAALRRRTVCENYCRSPPRLTEADLDEHRINC</sequence>
<organism evidence="1 2">
    <name type="scientific">Halobaculum magnesiiphilum</name>
    <dbReference type="NCBI Taxonomy" id="1017351"/>
    <lineage>
        <taxon>Archaea</taxon>
        <taxon>Methanobacteriati</taxon>
        <taxon>Methanobacteriota</taxon>
        <taxon>Stenosarchaea group</taxon>
        <taxon>Halobacteria</taxon>
        <taxon>Halobacteriales</taxon>
        <taxon>Haloferacaceae</taxon>
        <taxon>Halobaculum</taxon>
    </lineage>
</organism>
<dbReference type="Proteomes" id="UP000826254">
    <property type="component" value="Chromosome"/>
</dbReference>
<proteinExistence type="predicted"/>
<keyword evidence="2" id="KW-1185">Reference proteome</keyword>